<evidence type="ECO:0000313" key="2">
    <source>
        <dbReference type="Proteomes" id="UP000290572"/>
    </source>
</evidence>
<organism evidence="1 2">
    <name type="scientific">Labeo rohita</name>
    <name type="common">Indian major carp</name>
    <name type="synonym">Cyprinus rohita</name>
    <dbReference type="NCBI Taxonomy" id="84645"/>
    <lineage>
        <taxon>Eukaryota</taxon>
        <taxon>Metazoa</taxon>
        <taxon>Chordata</taxon>
        <taxon>Craniata</taxon>
        <taxon>Vertebrata</taxon>
        <taxon>Euteleostomi</taxon>
        <taxon>Actinopterygii</taxon>
        <taxon>Neopterygii</taxon>
        <taxon>Teleostei</taxon>
        <taxon>Ostariophysi</taxon>
        <taxon>Cypriniformes</taxon>
        <taxon>Cyprinidae</taxon>
        <taxon>Labeoninae</taxon>
        <taxon>Labeonini</taxon>
        <taxon>Labeo</taxon>
    </lineage>
</organism>
<dbReference type="Proteomes" id="UP000290572">
    <property type="component" value="Unassembled WGS sequence"/>
</dbReference>
<reference evidence="1 2" key="1">
    <citation type="submission" date="2018-03" db="EMBL/GenBank/DDBJ databases">
        <title>Draft genome sequence of Rohu Carp (Labeo rohita).</title>
        <authorList>
            <person name="Das P."/>
            <person name="Kushwaha B."/>
            <person name="Joshi C.G."/>
            <person name="Kumar D."/>
            <person name="Nagpure N.S."/>
            <person name="Sahoo L."/>
            <person name="Das S.P."/>
            <person name="Bit A."/>
            <person name="Patnaik S."/>
            <person name="Meher P.K."/>
            <person name="Jayasankar P."/>
            <person name="Koringa P.G."/>
            <person name="Patel N.V."/>
            <person name="Hinsu A.T."/>
            <person name="Kumar R."/>
            <person name="Pandey M."/>
            <person name="Agarwal S."/>
            <person name="Srivastava S."/>
            <person name="Singh M."/>
            <person name="Iquebal M.A."/>
            <person name="Jaiswal S."/>
            <person name="Angadi U.B."/>
            <person name="Kumar N."/>
            <person name="Raza M."/>
            <person name="Shah T.M."/>
            <person name="Rai A."/>
            <person name="Jena J.K."/>
        </authorList>
    </citation>
    <scope>NUCLEOTIDE SEQUENCE [LARGE SCALE GENOMIC DNA]</scope>
    <source>
        <strain evidence="1">DASCIFA01</strain>
        <tissue evidence="1">Testis</tissue>
    </source>
</reference>
<name>A0A498P0U5_LABRO</name>
<protein>
    <submittedName>
        <fullName evidence="1">Uncharacterized protein</fullName>
    </submittedName>
</protein>
<comment type="caution">
    <text evidence="1">The sequence shown here is derived from an EMBL/GenBank/DDBJ whole genome shotgun (WGS) entry which is preliminary data.</text>
</comment>
<accession>A0A498P0U5</accession>
<gene>
    <name evidence="1" type="ORF">ROHU_001712</name>
</gene>
<proteinExistence type="predicted"/>
<sequence length="86" mass="9700">MGRFQQREAVGSAGEHITKTINCLGSRPTLTGRDTPTIPANIQPITMLSPRTRERRQLERCHGPGPRDQQLILLLTSHMHLQHINI</sequence>
<dbReference type="AlphaFoldDB" id="A0A498P0U5"/>
<keyword evidence="2" id="KW-1185">Reference proteome</keyword>
<evidence type="ECO:0000313" key="1">
    <source>
        <dbReference type="EMBL" id="RXN37803.1"/>
    </source>
</evidence>
<dbReference type="EMBL" id="QBIY01005429">
    <property type="protein sequence ID" value="RXN37803.1"/>
    <property type="molecule type" value="Genomic_DNA"/>
</dbReference>